<protein>
    <recommendedName>
        <fullName evidence="1">Dihydroneopterin aldolase</fullName>
        <shortName evidence="1">DHNA</shortName>
        <ecNumber evidence="1">4.1.2.25</ecNumber>
    </recommendedName>
    <alternativeName>
        <fullName evidence="1">7,8-dihydroneopterin aldolase</fullName>
    </alternativeName>
</protein>
<dbReference type="Proteomes" id="UP001302662">
    <property type="component" value="Chromosome"/>
</dbReference>
<keyword evidence="1" id="KW-0456">Lyase</keyword>
<feature type="binding site" evidence="1">
    <location>
        <position position="115"/>
    </location>
    <ligand>
        <name>substrate</name>
    </ligand>
</feature>
<accession>A0AA96V7B7</accession>
<gene>
    <name evidence="1" type="primary">mptD</name>
    <name evidence="3" type="ORF">MmiEs2_00780</name>
</gene>
<dbReference type="InterPro" id="IPR036839">
    <property type="entry name" value="MptD_sf"/>
</dbReference>
<comment type="catalytic activity">
    <reaction evidence="1">
        <text>7,8-dihydroneopterin = 6-hydroxymethyl-7,8-dihydropterin + glycolaldehyde</text>
        <dbReference type="Rhea" id="RHEA:10540"/>
        <dbReference type="ChEBI" id="CHEBI:17001"/>
        <dbReference type="ChEBI" id="CHEBI:17071"/>
        <dbReference type="ChEBI" id="CHEBI:44841"/>
        <dbReference type="EC" id="4.1.2.25"/>
    </reaction>
</comment>
<dbReference type="GO" id="GO:0004150">
    <property type="term" value="F:dihydroneopterin aldolase activity"/>
    <property type="evidence" value="ECO:0007669"/>
    <property type="project" value="UniProtKB-UniRule"/>
</dbReference>
<reference evidence="3 4" key="1">
    <citation type="submission" date="2023-07" db="EMBL/GenBank/DDBJ databases">
        <title>Closed genome sequence of Methanimicrococcus sp. Es2.</title>
        <authorList>
            <person name="Protasov E."/>
            <person name="Platt K."/>
            <person name="Reeh H."/>
            <person name="Poehlein A."/>
            <person name="Daniel R."/>
            <person name="Brune A."/>
        </authorList>
    </citation>
    <scope>NUCLEOTIDE SEQUENCE [LARGE SCALE GENOMIC DNA]</scope>
    <source>
        <strain evidence="3 4">Es2</strain>
    </source>
</reference>
<name>A0AA96V7B7_9EURY</name>
<feature type="domain" description="Dihydroneopterin aldolase MtpD C-terminal" evidence="2">
    <location>
        <begin position="10"/>
        <end position="117"/>
    </location>
</feature>
<dbReference type="Pfam" id="PF04038">
    <property type="entry name" value="DHNA"/>
    <property type="match status" value="1"/>
</dbReference>
<evidence type="ECO:0000313" key="3">
    <source>
        <dbReference type="EMBL" id="WNY27899.1"/>
    </source>
</evidence>
<evidence type="ECO:0000259" key="2">
    <source>
        <dbReference type="Pfam" id="PF04038"/>
    </source>
</evidence>
<comment type="similarity">
    <text evidence="1">Belongs to the archaeal dihydroneopterin aldolase family.</text>
</comment>
<comment type="pathway">
    <text evidence="1">Cofactor biosynthesis; 5,6,7,8-tetrahydromethanopterin biosynthesis.</text>
</comment>
<evidence type="ECO:0000313" key="4">
    <source>
        <dbReference type="Proteomes" id="UP001302662"/>
    </source>
</evidence>
<dbReference type="Gene3D" id="3.30.1300.20">
    <property type="entry name" value="7,8-dihydroneopterin aldolase (MptD)"/>
    <property type="match status" value="1"/>
</dbReference>
<dbReference type="InterPro" id="IPR007181">
    <property type="entry name" value="MtpD_C"/>
</dbReference>
<dbReference type="InterPro" id="IPR027508">
    <property type="entry name" value="DHN_aldolase_MptD"/>
</dbReference>
<comment type="function">
    <text evidence="1">Catalyzes the conversion of 7,8-dihydroneopterin (H2Neo) to 6-hydroxymethyl-7,8-dihydropterin (6-HMD).</text>
</comment>
<dbReference type="RefSeq" id="WP_316559472.1">
    <property type="nucleotide sequence ID" value="NZ_CP131062.1"/>
</dbReference>
<feature type="binding site" evidence="1">
    <location>
        <position position="18"/>
    </location>
    <ligand>
        <name>substrate</name>
    </ligand>
</feature>
<dbReference type="GeneID" id="85196530"/>
<dbReference type="KEGG" id="mees:MmiEs2_00780"/>
<organism evidence="3 4">
    <name type="scientific">Methanimicrococcus stummii</name>
    <dbReference type="NCBI Taxonomy" id="3028294"/>
    <lineage>
        <taxon>Archaea</taxon>
        <taxon>Methanobacteriati</taxon>
        <taxon>Methanobacteriota</taxon>
        <taxon>Stenosarchaea group</taxon>
        <taxon>Methanomicrobia</taxon>
        <taxon>Methanosarcinales</taxon>
        <taxon>Methanosarcinaceae</taxon>
        <taxon>Methanimicrococcus</taxon>
    </lineage>
</organism>
<proteinExistence type="inferred from homology"/>
<keyword evidence="4" id="KW-1185">Reference proteome</keyword>
<sequence>MTETDFFEITDRDNALFEAGIKLGALYHQFVGSPLSVSGISSMEKAIQESISAQPFVESVSVKIDAKVVAAELNEIFEYTELKGKMLDVKAIIRFNTARAFVSLKMNHEFNYPLMQIDKVEKAEE</sequence>
<dbReference type="EC" id="4.1.2.25" evidence="1"/>
<evidence type="ECO:0000256" key="1">
    <source>
        <dbReference type="HAMAP-Rule" id="MF_02130"/>
    </source>
</evidence>
<dbReference type="SUPFAM" id="SSF143560">
    <property type="entry name" value="MK0786-like"/>
    <property type="match status" value="1"/>
</dbReference>
<dbReference type="AlphaFoldDB" id="A0AA96V7B7"/>
<dbReference type="HAMAP" id="MF_02130">
    <property type="entry name" value="DHNA_arch"/>
    <property type="match status" value="1"/>
</dbReference>
<comment type="subunit">
    <text evidence="1">Homotetramer.</text>
</comment>
<dbReference type="GO" id="GO:2001118">
    <property type="term" value="P:tetrahydromethanopterin biosynthetic process"/>
    <property type="evidence" value="ECO:0007669"/>
    <property type="project" value="UniProtKB-UniRule"/>
</dbReference>
<dbReference type="EMBL" id="CP131062">
    <property type="protein sequence ID" value="WNY27899.1"/>
    <property type="molecule type" value="Genomic_DNA"/>
</dbReference>